<evidence type="ECO:0000256" key="1">
    <source>
        <dbReference type="ARBA" id="ARBA00022737"/>
    </source>
</evidence>
<keyword evidence="3" id="KW-0614">Plasmid</keyword>
<dbReference type="RefSeq" id="WP_013447273.1">
    <property type="nucleotide sequence ID" value="NC_014749.1"/>
</dbReference>
<gene>
    <name evidence="3" type="ordered locus">Calni_2080</name>
</gene>
<keyword evidence="4" id="KW-1185">Reference proteome</keyword>
<dbReference type="HOGENOM" id="CLU_403193_0_0_0"/>
<evidence type="ECO:0000313" key="3">
    <source>
        <dbReference type="EMBL" id="ADR19972.1"/>
    </source>
</evidence>
<dbReference type="Gene3D" id="2.160.20.10">
    <property type="entry name" value="Single-stranded right-handed beta-helix, Pectin lyase-like"/>
    <property type="match status" value="3"/>
</dbReference>
<dbReference type="AlphaFoldDB" id="E4TKA0"/>
<dbReference type="PANTHER" id="PTHR22990:SF15">
    <property type="entry name" value="F-BOX ONLY PROTEIN 10"/>
    <property type="match status" value="1"/>
</dbReference>
<dbReference type="InterPro" id="IPR006626">
    <property type="entry name" value="PbH1"/>
</dbReference>
<keyword evidence="1" id="KW-0677">Repeat</keyword>
<proteinExistence type="predicted"/>
<dbReference type="InterPro" id="IPR051550">
    <property type="entry name" value="SCF-Subunits/Alg-Epimerases"/>
</dbReference>
<dbReference type="InterPro" id="IPR039448">
    <property type="entry name" value="Beta_helix"/>
</dbReference>
<feature type="domain" description="Right handed beta helix" evidence="2">
    <location>
        <begin position="549"/>
        <end position="666"/>
    </location>
</feature>
<name>E4TKA0_CALNY</name>
<dbReference type="SUPFAM" id="SSF51126">
    <property type="entry name" value="Pectin lyase-like"/>
    <property type="match status" value="3"/>
</dbReference>
<dbReference type="eggNOG" id="COG3420">
    <property type="taxonomic scope" value="Bacteria"/>
</dbReference>
<geneLocation type="plasmid" evidence="3 4">
    <name>pCALNI01</name>
</geneLocation>
<accession>E4TKA0</accession>
<reference evidence="3 4" key="2">
    <citation type="journal article" date="2011" name="Stand. Genomic Sci.">
        <title>Complete genome sequence of Calditerrivibrio nitroreducens type strain (Yu37-1).</title>
        <authorList>
            <person name="Pitluck S."/>
            <person name="Sikorski J."/>
            <person name="Zeytun A."/>
            <person name="Lapidus A."/>
            <person name="Nolan M."/>
            <person name="Lucas S."/>
            <person name="Hammon N."/>
            <person name="Deshpande S."/>
            <person name="Cheng J.F."/>
            <person name="Tapia R."/>
            <person name="Han C."/>
            <person name="Goodwin L."/>
            <person name="Liolios K."/>
            <person name="Pagani I."/>
            <person name="Ivanova N."/>
            <person name="Mavromatis K."/>
            <person name="Pati A."/>
            <person name="Chen A."/>
            <person name="Palaniappan K."/>
            <person name="Hauser L."/>
            <person name="Chang Y.J."/>
            <person name="Jeffries C.D."/>
            <person name="Detter J.C."/>
            <person name="Brambilla E."/>
            <person name="Djao O.D."/>
            <person name="Rohde M."/>
            <person name="Spring S."/>
            <person name="Goker M."/>
            <person name="Woyke T."/>
            <person name="Bristow J."/>
            <person name="Eisen J.A."/>
            <person name="Markowitz V."/>
            <person name="Hugenholtz P."/>
            <person name="Kyrpides N.C."/>
            <person name="Klenk H.P."/>
            <person name="Land M."/>
        </authorList>
    </citation>
    <scope>NUCLEOTIDE SEQUENCE [LARGE SCALE GENOMIC DNA]</scope>
    <source>
        <strain evidence="4">DSM 19672 / NBRC 101217 / Yu37-1</strain>
        <plasmid evidence="4">Plasmid pCALNI01</plasmid>
    </source>
</reference>
<evidence type="ECO:0000259" key="2">
    <source>
        <dbReference type="Pfam" id="PF13229"/>
    </source>
</evidence>
<dbReference type="Proteomes" id="UP000007039">
    <property type="component" value="Plasmid pCALNI01"/>
</dbReference>
<dbReference type="PANTHER" id="PTHR22990">
    <property type="entry name" value="F-BOX ONLY PROTEIN"/>
    <property type="match status" value="1"/>
</dbReference>
<dbReference type="EMBL" id="CP002348">
    <property type="protein sequence ID" value="ADR19972.1"/>
    <property type="molecule type" value="Genomic_DNA"/>
</dbReference>
<protein>
    <recommendedName>
        <fullName evidence="2">Right handed beta helix domain-containing protein</fullName>
    </recommendedName>
</protein>
<dbReference type="OrthoDB" id="136763at2"/>
<dbReference type="InterPro" id="IPR012334">
    <property type="entry name" value="Pectin_lyas_fold"/>
</dbReference>
<dbReference type="Pfam" id="PF13229">
    <property type="entry name" value="Beta_helix"/>
    <property type="match status" value="2"/>
</dbReference>
<dbReference type="SMART" id="SM00710">
    <property type="entry name" value="PbH1"/>
    <property type="match status" value="9"/>
</dbReference>
<dbReference type="InterPro" id="IPR011050">
    <property type="entry name" value="Pectin_lyase_fold/virulence"/>
</dbReference>
<reference key="1">
    <citation type="submission" date="2010-11" db="EMBL/GenBank/DDBJ databases">
        <title>The complete genome of plasmid of Calditerrivibrio nitroreducens DSM 19672.</title>
        <authorList>
            <consortium name="US DOE Joint Genome Institute (JGI-PGF)"/>
            <person name="Lucas S."/>
            <person name="Copeland A."/>
            <person name="Lapidus A."/>
            <person name="Bruce D."/>
            <person name="Goodwin L."/>
            <person name="Pitluck S."/>
            <person name="Kyrpides N."/>
            <person name="Mavromatis K."/>
            <person name="Ivanova N."/>
            <person name="Mikhailova N."/>
            <person name="Zeytun A."/>
            <person name="Brettin T."/>
            <person name="Detter J.C."/>
            <person name="Tapia R."/>
            <person name="Han C."/>
            <person name="Land M."/>
            <person name="Hauser L."/>
            <person name="Markowitz V."/>
            <person name="Cheng J.-F."/>
            <person name="Hugenholtz P."/>
            <person name="Woyke T."/>
            <person name="Wu D."/>
            <person name="Spring S."/>
            <person name="Schroeder M."/>
            <person name="Brambilla E."/>
            <person name="Klenk H.-P."/>
            <person name="Eisen J.A."/>
        </authorList>
    </citation>
    <scope>NUCLEOTIDE SEQUENCE</scope>
    <source>
        <strain>DSM 19672</strain>
    </source>
</reference>
<organism evidence="3 4">
    <name type="scientific">Calditerrivibrio nitroreducens (strain DSM 19672 / NBRC 101217 / Yu37-1)</name>
    <dbReference type="NCBI Taxonomy" id="768670"/>
    <lineage>
        <taxon>Bacteria</taxon>
        <taxon>Pseudomonadati</taxon>
        <taxon>Deferribacterota</taxon>
        <taxon>Deferribacteres</taxon>
        <taxon>Deferribacterales</taxon>
        <taxon>Calditerrivibrionaceae</taxon>
    </lineage>
</organism>
<feature type="domain" description="Right handed beta helix" evidence="2">
    <location>
        <begin position="306"/>
        <end position="439"/>
    </location>
</feature>
<sequence>MFNLGRIVIGINIKDGDSVKCIKEVNEFKKYFKDEYLIYILKAYESGVLKQFFYGHGKDEISEMLEQAKLNGKPQFEVLNDLAKILGISEIKSESVLKNMRIFDKEILLDNLLENGGEIYLMADTYDFKFQNSKLLKNIFLRGSGLNKTLINIGGELYLDDDVEMIIENFDLKIIDSLKIENGKVIFRNVSIDGGSIDLTSTFAELDNVNVSSTINSYSSNLIVSSSKIFGGESLNLINSQSEIKNSQIYKMNGNGIDAKSSNVIVDNSEIYENLKNGIVIKESSTLTLTSSNIYKNGRKDEWYHQIWVENSYAEISDSRIFESKGGAGIYGVFAKIVIKNSEIYENSGRGISIRESSMLILMSSNIYKNGRKDEWYHQIWVENSYAEISDSKIHESKGGVGIYGNSAKIVIKNSEVYGNTGNGIGMIDSSTLTLTSSNIYENGMKDKSYHQIYVEKSDAEISDSRIFESKGGSGIYGESAKLVIKNSEVYENLGNGINIKESSTLTLISSNIYKNGTEGKSYPQIWVEKSDAEVSDSRIFESKGRSGIYGESGKLVIKNSEVYENLWYGIEIKESSTLTLTSSNIYKNRFTQIYIEKSDAEISDSKIYENRSEGDGIYCISSKIVIKNSEVFENQGVGINIRRDSDAYLYSVVTYKNKIGLKHYPSISKENCDFKDGYQYR</sequence>
<dbReference type="KEGG" id="cni:Calni_2080"/>
<evidence type="ECO:0000313" key="4">
    <source>
        <dbReference type="Proteomes" id="UP000007039"/>
    </source>
</evidence>